<dbReference type="EMBL" id="QGDL01000003">
    <property type="protein sequence ID" value="PWJ30679.1"/>
    <property type="molecule type" value="Genomic_DNA"/>
</dbReference>
<dbReference type="InterPro" id="IPR036237">
    <property type="entry name" value="Xyl_isomerase-like_sf"/>
</dbReference>
<dbReference type="Pfam" id="PF01261">
    <property type="entry name" value="AP_endonuc_2"/>
    <property type="match status" value="1"/>
</dbReference>
<dbReference type="PANTHER" id="PTHR12110">
    <property type="entry name" value="HYDROXYPYRUVATE ISOMERASE"/>
    <property type="match status" value="1"/>
</dbReference>
<evidence type="ECO:0000313" key="3">
    <source>
        <dbReference type="Proteomes" id="UP000245845"/>
    </source>
</evidence>
<dbReference type="InterPro" id="IPR013022">
    <property type="entry name" value="Xyl_isomerase-like_TIM-brl"/>
</dbReference>
<keyword evidence="2" id="KW-0413">Isomerase</keyword>
<proteinExistence type="predicted"/>
<name>A0A2Y9BBH8_9FIRM</name>
<dbReference type="Gene3D" id="3.20.20.150">
    <property type="entry name" value="Divalent-metal-dependent TIM barrel enzymes"/>
    <property type="match status" value="1"/>
</dbReference>
<dbReference type="RefSeq" id="WP_109730321.1">
    <property type="nucleotide sequence ID" value="NZ_BAAACK010000004.1"/>
</dbReference>
<comment type="caution">
    <text evidence="2">The sequence shown here is derived from an EMBL/GenBank/DDBJ whole genome shotgun (WGS) entry which is preliminary data.</text>
</comment>
<organism evidence="2 3">
    <name type="scientific">Faecalicatena orotica</name>
    <dbReference type="NCBI Taxonomy" id="1544"/>
    <lineage>
        <taxon>Bacteria</taxon>
        <taxon>Bacillati</taxon>
        <taxon>Bacillota</taxon>
        <taxon>Clostridia</taxon>
        <taxon>Lachnospirales</taxon>
        <taxon>Lachnospiraceae</taxon>
        <taxon>Faecalicatena</taxon>
    </lineage>
</organism>
<accession>A0A2Y9BBH8</accession>
<evidence type="ECO:0000313" key="2">
    <source>
        <dbReference type="EMBL" id="PWJ30679.1"/>
    </source>
</evidence>
<dbReference type="InterPro" id="IPR050312">
    <property type="entry name" value="IolE/XylAMocC-like"/>
</dbReference>
<keyword evidence="3" id="KW-1185">Reference proteome</keyword>
<dbReference type="PANTHER" id="PTHR12110:SF41">
    <property type="entry name" value="INOSOSE DEHYDRATASE"/>
    <property type="match status" value="1"/>
</dbReference>
<dbReference type="OrthoDB" id="9798407at2"/>
<dbReference type="GO" id="GO:0016853">
    <property type="term" value="F:isomerase activity"/>
    <property type="evidence" value="ECO:0007669"/>
    <property type="project" value="UniProtKB-KW"/>
</dbReference>
<reference evidence="2 3" key="1">
    <citation type="submission" date="2018-05" db="EMBL/GenBank/DDBJ databases">
        <title>The Hungate 1000. A catalogue of reference genomes from the rumen microbiome.</title>
        <authorList>
            <person name="Kelly W."/>
        </authorList>
    </citation>
    <scope>NUCLEOTIDE SEQUENCE [LARGE SCALE GENOMIC DNA]</scope>
    <source>
        <strain evidence="2 3">NLAE-zl-C242</strain>
    </source>
</reference>
<protein>
    <submittedName>
        <fullName evidence="2">Xylose isomerase-like TIM barrel protein</fullName>
    </submittedName>
</protein>
<gene>
    <name evidence="2" type="ORF">A8806_10383</name>
</gene>
<feature type="domain" description="Xylose isomerase-like TIM barrel" evidence="1">
    <location>
        <begin position="121"/>
        <end position="238"/>
    </location>
</feature>
<sequence length="281" mass="31617">MKIGVNLFGLNKQLKEDFDGTILKLKEMGYSSAEPLVIFENKDAELSDCAEELIRKWNADGSMWMADTAAEKIRHIREMGVEVPGIHAGTFPVALSPVAEQIKQFALENNLSYCVFSPQTKTPDEAEKFCEELKEAVKVFEDAGIELLLHNHDAEIKRENGRNTLDYIMEQIPDIRLQLDVGWVKAAGENVTEMMRSYGERIAILHFKDMVESGQEENGGYNFTALGDGILPLEEILKESKTLHLMETGHIMDQDSSLGDMMEDLKKSADRLCAGIKREEC</sequence>
<dbReference type="SUPFAM" id="SSF51658">
    <property type="entry name" value="Xylose isomerase-like"/>
    <property type="match status" value="1"/>
</dbReference>
<dbReference type="AlphaFoldDB" id="A0A2Y9BBH8"/>
<evidence type="ECO:0000259" key="1">
    <source>
        <dbReference type="Pfam" id="PF01261"/>
    </source>
</evidence>
<dbReference type="Proteomes" id="UP000245845">
    <property type="component" value="Unassembled WGS sequence"/>
</dbReference>